<dbReference type="EMBL" id="JARAKH010000027">
    <property type="protein sequence ID" value="KAK8389587.1"/>
    <property type="molecule type" value="Genomic_DNA"/>
</dbReference>
<dbReference type="Proteomes" id="UP001487740">
    <property type="component" value="Unassembled WGS sequence"/>
</dbReference>
<comment type="caution">
    <text evidence="2">The sequence shown here is derived from an EMBL/GenBank/DDBJ whole genome shotgun (WGS) entry which is preliminary data.</text>
</comment>
<evidence type="ECO:0000313" key="2">
    <source>
        <dbReference type="EMBL" id="KAK8389587.1"/>
    </source>
</evidence>
<dbReference type="AlphaFoldDB" id="A0AAW0TSK1"/>
<keyword evidence="3" id="KW-1185">Reference proteome</keyword>
<accession>A0AAW0TSK1</accession>
<evidence type="ECO:0000256" key="1">
    <source>
        <dbReference type="SAM" id="MobiDB-lite"/>
    </source>
</evidence>
<reference evidence="2 3" key="1">
    <citation type="submission" date="2023-03" db="EMBL/GenBank/DDBJ databases">
        <title>High-quality genome of Scylla paramamosain provides insights in environmental adaptation.</title>
        <authorList>
            <person name="Zhang L."/>
        </authorList>
    </citation>
    <scope>NUCLEOTIDE SEQUENCE [LARGE SCALE GENOMIC DNA]</scope>
    <source>
        <strain evidence="2">LZ_2023a</strain>
        <tissue evidence="2">Muscle</tissue>
    </source>
</reference>
<evidence type="ECO:0000313" key="3">
    <source>
        <dbReference type="Proteomes" id="UP001487740"/>
    </source>
</evidence>
<protein>
    <submittedName>
        <fullName evidence="2">Uncharacterized protein</fullName>
    </submittedName>
</protein>
<gene>
    <name evidence="2" type="ORF">O3P69_008947</name>
</gene>
<proteinExistence type="predicted"/>
<sequence>MHTTSTITISAACCHDDHYPDKLASRFPKGAASNRATFSRKCQHPRSVQVGHDQENSARLGRGASYHLPVTFPTPLLLSGRHLDAPAAVPTVQTYSSASPPPASSCQNAGPLPSHLTPPSSKHIGLTRRLLSTDSASQRQTASEASIL</sequence>
<organism evidence="2 3">
    <name type="scientific">Scylla paramamosain</name>
    <name type="common">Mud crab</name>
    <dbReference type="NCBI Taxonomy" id="85552"/>
    <lineage>
        <taxon>Eukaryota</taxon>
        <taxon>Metazoa</taxon>
        <taxon>Ecdysozoa</taxon>
        <taxon>Arthropoda</taxon>
        <taxon>Crustacea</taxon>
        <taxon>Multicrustacea</taxon>
        <taxon>Malacostraca</taxon>
        <taxon>Eumalacostraca</taxon>
        <taxon>Eucarida</taxon>
        <taxon>Decapoda</taxon>
        <taxon>Pleocyemata</taxon>
        <taxon>Brachyura</taxon>
        <taxon>Eubrachyura</taxon>
        <taxon>Portunoidea</taxon>
        <taxon>Portunidae</taxon>
        <taxon>Portuninae</taxon>
        <taxon>Scylla</taxon>
    </lineage>
</organism>
<feature type="region of interest" description="Disordered" evidence="1">
    <location>
        <begin position="93"/>
        <end position="122"/>
    </location>
</feature>
<feature type="region of interest" description="Disordered" evidence="1">
    <location>
        <begin position="30"/>
        <end position="64"/>
    </location>
</feature>
<name>A0AAW0TSK1_SCYPA</name>